<evidence type="ECO:0000313" key="1">
    <source>
        <dbReference type="EnsemblMetazoa" id="XP_016991156.1"/>
    </source>
</evidence>
<protein>
    <submittedName>
        <fullName evidence="3">Uncharacterized protein LOC108053090</fullName>
    </submittedName>
</protein>
<evidence type="ECO:0000313" key="2">
    <source>
        <dbReference type="Proteomes" id="UP001652680"/>
    </source>
</evidence>
<evidence type="ECO:0000313" key="3">
    <source>
        <dbReference type="RefSeq" id="XP_016991156.1"/>
    </source>
</evidence>
<dbReference type="EnsemblMetazoa" id="XM_017135667.2">
    <property type="protein sequence ID" value="XP_016991156.1"/>
    <property type="gene ID" value="LOC108053090"/>
</dbReference>
<sequence>MATFKMSHSSDRRTLIQEKRKLMEDKRMSMGMKSFCASFIGSQFRPSDEPRYSFSTMTKRHRSDKQLVDVNYEETDEEVYEPIYQTVFADDRDPVHEPTFSKHRIPLQIRCLERYHNSKREYAQQFKREIKLLIDNQSTAENAWQFVRTMAYTSLWPPLHTRKELKMFEKDFCKLSPTEQHRFNKIMSTNFC</sequence>
<reference evidence="1" key="3">
    <citation type="submission" date="2025-05" db="UniProtKB">
        <authorList>
            <consortium name="EnsemblMetazoa"/>
        </authorList>
    </citation>
    <scope>IDENTIFICATION</scope>
</reference>
<dbReference type="Proteomes" id="UP001652680">
    <property type="component" value="Unassembled WGS sequence"/>
</dbReference>
<dbReference type="AlphaFoldDB" id="A0A6P4G118"/>
<keyword evidence="2" id="KW-1185">Reference proteome</keyword>
<dbReference type="RefSeq" id="XP_016991156.1">
    <property type="nucleotide sequence ID" value="XM_017135667.1"/>
</dbReference>
<reference evidence="2" key="1">
    <citation type="journal article" date="2021" name="Elife">
        <title>Highly contiguous assemblies of 101 drosophilid genomes.</title>
        <authorList>
            <person name="Kim B.Y."/>
            <person name="Wang J.R."/>
            <person name="Miller D.E."/>
            <person name="Barmina O."/>
            <person name="Delaney E."/>
            <person name="Thompson A."/>
            <person name="Comeault A.A."/>
            <person name="Peede D."/>
            <person name="D'Agostino E.R."/>
            <person name="Pelaez J."/>
            <person name="Aguilar J.M."/>
            <person name="Haji D."/>
            <person name="Matsunaga T."/>
            <person name="Armstrong E.E."/>
            <person name="Zych M."/>
            <person name="Ogawa Y."/>
            <person name="Stamenkovic-Radak M."/>
            <person name="Jelic M."/>
            <person name="Veselinovic M.S."/>
            <person name="Tanaskovic M."/>
            <person name="Eric P."/>
            <person name="Gao J.J."/>
            <person name="Katoh T.K."/>
            <person name="Toda M.J."/>
            <person name="Watabe H."/>
            <person name="Watada M."/>
            <person name="Davis J.S."/>
            <person name="Moyle L.C."/>
            <person name="Manoli G."/>
            <person name="Bertolini E."/>
            <person name="Kostal V."/>
            <person name="Hawley R.S."/>
            <person name="Takahashi A."/>
            <person name="Jones C.D."/>
            <person name="Price D.K."/>
            <person name="Whiteman N."/>
            <person name="Kopp A."/>
            <person name="Matute D.R."/>
            <person name="Petrov D.A."/>
        </authorList>
    </citation>
    <scope>NUCLEOTIDE SEQUENCE [LARGE SCALE GENOMIC DNA]</scope>
</reference>
<name>A0A6P4G118_DRORH</name>
<gene>
    <name evidence="3" type="primary">LOC108053090</name>
    <name evidence="1" type="synonym">108053090</name>
</gene>
<dbReference type="OrthoDB" id="7675754at2759"/>
<dbReference type="InterPro" id="IPR032004">
    <property type="entry name" value="DUF4790"/>
</dbReference>
<reference evidence="3" key="2">
    <citation type="submission" date="2025-04" db="UniProtKB">
        <authorList>
            <consortium name="RefSeq"/>
        </authorList>
    </citation>
    <scope>IDENTIFICATION</scope>
</reference>
<proteinExistence type="predicted"/>
<dbReference type="Pfam" id="PF16037">
    <property type="entry name" value="DUF4790"/>
    <property type="match status" value="1"/>
</dbReference>
<dbReference type="GeneID" id="108053090"/>
<accession>A0A6P4G118</accession>
<organism evidence="3">
    <name type="scientific">Drosophila rhopaloa</name>
    <name type="common">Fruit fly</name>
    <dbReference type="NCBI Taxonomy" id="1041015"/>
    <lineage>
        <taxon>Eukaryota</taxon>
        <taxon>Metazoa</taxon>
        <taxon>Ecdysozoa</taxon>
        <taxon>Arthropoda</taxon>
        <taxon>Hexapoda</taxon>
        <taxon>Insecta</taxon>
        <taxon>Pterygota</taxon>
        <taxon>Neoptera</taxon>
        <taxon>Endopterygota</taxon>
        <taxon>Diptera</taxon>
        <taxon>Brachycera</taxon>
        <taxon>Muscomorpha</taxon>
        <taxon>Ephydroidea</taxon>
        <taxon>Drosophilidae</taxon>
        <taxon>Drosophila</taxon>
        <taxon>Sophophora</taxon>
    </lineage>
</organism>